<gene>
    <name evidence="1" type="ORF">L6164_013599</name>
</gene>
<evidence type="ECO:0000313" key="1">
    <source>
        <dbReference type="EMBL" id="KAI4334894.1"/>
    </source>
</evidence>
<evidence type="ECO:0000313" key="2">
    <source>
        <dbReference type="Proteomes" id="UP000828941"/>
    </source>
</evidence>
<accession>A0ACB9NGQ7</accession>
<keyword evidence="2" id="KW-1185">Reference proteome</keyword>
<dbReference type="Proteomes" id="UP000828941">
    <property type="component" value="Chromosome 6"/>
</dbReference>
<dbReference type="EMBL" id="CM039431">
    <property type="protein sequence ID" value="KAI4334894.1"/>
    <property type="molecule type" value="Genomic_DNA"/>
</dbReference>
<reference evidence="1 2" key="1">
    <citation type="journal article" date="2022" name="DNA Res.">
        <title>Chromosomal-level genome assembly of the orchid tree Bauhinia variegata (Leguminosae; Cercidoideae) supports the allotetraploid origin hypothesis of Bauhinia.</title>
        <authorList>
            <person name="Zhong Y."/>
            <person name="Chen Y."/>
            <person name="Zheng D."/>
            <person name="Pang J."/>
            <person name="Liu Y."/>
            <person name="Luo S."/>
            <person name="Meng S."/>
            <person name="Qian L."/>
            <person name="Wei D."/>
            <person name="Dai S."/>
            <person name="Zhou R."/>
        </authorList>
    </citation>
    <scope>NUCLEOTIDE SEQUENCE [LARGE SCALE GENOMIC DNA]</scope>
    <source>
        <strain evidence="1">BV-YZ2020</strain>
    </source>
</reference>
<name>A0ACB9NGQ7_BAUVA</name>
<proteinExistence type="predicted"/>
<sequence length="340" mass="37275">MSSIHKLLNFSLPIITLILIPILMLPDLFVKLLLSVKKVACSENLARKVVIITGAASGIGEQLAYEYARRGALLSLVDIRKDNLGAVANKARSLGSLNVIIIGADVSKVQDLDHLVNNAGICTSEAVENVDDVSSVTPIMDVNFWGAVYGTLFAIPHLKSSRGKVVVVASDGGWFPVPRFSIYNASKATAINFFETLRIELGWAIGITIVNPGGIETPLSDAISKQWGLARSKPTSGALNRVAENFEPPFSLRHDFIFVAISSFLMKAVFAWLSILAHANKGKKPWEKLISVSDIVKKHWGTYGRNFFSRYGYEGIGSASATIRFYIEQFEPDAWMLKQF</sequence>
<protein>
    <submittedName>
        <fullName evidence="1">Uncharacterized protein</fullName>
    </submittedName>
</protein>
<organism evidence="1 2">
    <name type="scientific">Bauhinia variegata</name>
    <name type="common">Purple orchid tree</name>
    <name type="synonym">Phanera variegata</name>
    <dbReference type="NCBI Taxonomy" id="167791"/>
    <lineage>
        <taxon>Eukaryota</taxon>
        <taxon>Viridiplantae</taxon>
        <taxon>Streptophyta</taxon>
        <taxon>Embryophyta</taxon>
        <taxon>Tracheophyta</taxon>
        <taxon>Spermatophyta</taxon>
        <taxon>Magnoliopsida</taxon>
        <taxon>eudicotyledons</taxon>
        <taxon>Gunneridae</taxon>
        <taxon>Pentapetalae</taxon>
        <taxon>rosids</taxon>
        <taxon>fabids</taxon>
        <taxon>Fabales</taxon>
        <taxon>Fabaceae</taxon>
        <taxon>Cercidoideae</taxon>
        <taxon>Cercideae</taxon>
        <taxon>Bauhiniinae</taxon>
        <taxon>Bauhinia</taxon>
    </lineage>
</organism>
<comment type="caution">
    <text evidence="1">The sequence shown here is derived from an EMBL/GenBank/DDBJ whole genome shotgun (WGS) entry which is preliminary data.</text>
</comment>